<dbReference type="GO" id="GO:0000030">
    <property type="term" value="F:mannosyltransferase activity"/>
    <property type="evidence" value="ECO:0007669"/>
    <property type="project" value="TreeGrafter"/>
</dbReference>
<feature type="signal peptide" evidence="4">
    <location>
        <begin position="1"/>
        <end position="25"/>
    </location>
</feature>
<keyword evidence="4" id="KW-0732">Signal</keyword>
<dbReference type="GO" id="GO:0030968">
    <property type="term" value="P:endoplasmic reticulum unfolded protein response"/>
    <property type="evidence" value="ECO:0007669"/>
    <property type="project" value="TreeGrafter"/>
</dbReference>
<protein>
    <recommendedName>
        <fullName evidence="6">Suppressor of forked domain-containing protein</fullName>
    </recommendedName>
</protein>
<feature type="region of interest" description="Disordered" evidence="3">
    <location>
        <begin position="141"/>
        <end position="194"/>
    </location>
</feature>
<dbReference type="InterPro" id="IPR011990">
    <property type="entry name" value="TPR-like_helical_dom_sf"/>
</dbReference>
<feature type="chain" id="PRO_5030816349" description="Suppressor of forked domain-containing protein" evidence="4">
    <location>
        <begin position="26"/>
        <end position="194"/>
    </location>
</feature>
<dbReference type="GO" id="GO:0035269">
    <property type="term" value="P:protein O-linked glycosylation via mannose"/>
    <property type="evidence" value="ECO:0007669"/>
    <property type="project" value="TreeGrafter"/>
</dbReference>
<accession>A0A7S1V278</accession>
<reference evidence="5" key="1">
    <citation type="submission" date="2021-01" db="EMBL/GenBank/DDBJ databases">
        <authorList>
            <person name="Corre E."/>
            <person name="Pelletier E."/>
            <person name="Niang G."/>
            <person name="Scheremetjew M."/>
            <person name="Finn R."/>
            <person name="Kale V."/>
            <person name="Holt S."/>
            <person name="Cochrane G."/>
            <person name="Meng A."/>
            <person name="Brown T."/>
            <person name="Cohen L."/>
        </authorList>
    </citation>
    <scope>NUCLEOTIDE SEQUENCE</scope>
    <source>
        <strain evidence="5">CCMP 410</strain>
    </source>
</reference>
<evidence type="ECO:0000256" key="4">
    <source>
        <dbReference type="SAM" id="SignalP"/>
    </source>
</evidence>
<name>A0A7S1V278_9STRA</name>
<dbReference type="InterPro" id="IPR052346">
    <property type="entry name" value="O-mannosyl-transferase_TMTC"/>
</dbReference>
<evidence type="ECO:0000313" key="5">
    <source>
        <dbReference type="EMBL" id="CAD9283709.1"/>
    </source>
</evidence>
<organism evidence="5">
    <name type="scientific">Grammatophora oceanica</name>
    <dbReference type="NCBI Taxonomy" id="210454"/>
    <lineage>
        <taxon>Eukaryota</taxon>
        <taxon>Sar</taxon>
        <taxon>Stramenopiles</taxon>
        <taxon>Ochrophyta</taxon>
        <taxon>Bacillariophyta</taxon>
        <taxon>Fragilariophyceae</taxon>
        <taxon>Fragilariophycidae</taxon>
        <taxon>Rhabdonematales</taxon>
        <taxon>Grammatophoraceae</taxon>
        <taxon>Grammatophora</taxon>
    </lineage>
</organism>
<evidence type="ECO:0000256" key="2">
    <source>
        <dbReference type="ARBA" id="ARBA00022803"/>
    </source>
</evidence>
<evidence type="ECO:0008006" key="6">
    <source>
        <dbReference type="Google" id="ProtNLM"/>
    </source>
</evidence>
<dbReference type="EMBL" id="HBGK01024295">
    <property type="protein sequence ID" value="CAD9283709.1"/>
    <property type="molecule type" value="Transcribed_RNA"/>
</dbReference>
<feature type="compositionally biased region" description="Basic and acidic residues" evidence="3">
    <location>
        <begin position="150"/>
        <end position="166"/>
    </location>
</feature>
<evidence type="ECO:0000256" key="1">
    <source>
        <dbReference type="ARBA" id="ARBA00022737"/>
    </source>
</evidence>
<dbReference type="GO" id="GO:0005783">
    <property type="term" value="C:endoplasmic reticulum"/>
    <property type="evidence" value="ECO:0007669"/>
    <property type="project" value="TreeGrafter"/>
</dbReference>
<keyword evidence="2" id="KW-0802">TPR repeat</keyword>
<dbReference type="PANTHER" id="PTHR44227:SF3">
    <property type="entry name" value="PROTEIN O-MANNOSYL-TRANSFERASE TMTC4"/>
    <property type="match status" value="1"/>
</dbReference>
<keyword evidence="1" id="KW-0677">Repeat</keyword>
<evidence type="ECO:0000256" key="3">
    <source>
        <dbReference type="SAM" id="MobiDB-lite"/>
    </source>
</evidence>
<dbReference type="PANTHER" id="PTHR44227">
    <property type="match status" value="1"/>
</dbReference>
<dbReference type="Gene3D" id="1.25.40.10">
    <property type="entry name" value="Tetratricopeptide repeat domain"/>
    <property type="match status" value="1"/>
</dbReference>
<proteinExistence type="predicted"/>
<feature type="compositionally biased region" description="Basic residues" evidence="3">
    <location>
        <begin position="167"/>
        <end position="178"/>
    </location>
</feature>
<gene>
    <name evidence="5" type="ORF">GOCE00092_LOCUS12621</name>
</gene>
<sequence length="194" mass="22567">MGRIGLVAFTSFLLIGFWGPRVVQRTTDWTFHHLLFERTRQTCPKSAKNLLQLSKLYSGKNRLMVQRDLPRALELVEESRRADPEFCRVHYQFAYIYLQREEPSKMEPELADALWCPTTGAQAGSLWQRYWQLVLSGQVAPENAGQPPPSREEAIQRQEKLIETSQRKHMRMQNRRQRSPAGGQQESAAKRNEL</sequence>
<dbReference type="AlphaFoldDB" id="A0A7S1V278"/>